<accession>A0A8T2BM33</accession>
<feature type="transmembrane region" description="Helical" evidence="1">
    <location>
        <begin position="20"/>
        <end position="41"/>
    </location>
</feature>
<gene>
    <name evidence="2" type="ORF">ISN44_As07g007990</name>
</gene>
<dbReference type="Proteomes" id="UP000694251">
    <property type="component" value="Chromosome 7"/>
</dbReference>
<comment type="caution">
    <text evidence="2">The sequence shown here is derived from an EMBL/GenBank/DDBJ whole genome shotgun (WGS) entry which is preliminary data.</text>
</comment>
<dbReference type="EMBL" id="JAEFBJ010000007">
    <property type="protein sequence ID" value="KAG7588467.1"/>
    <property type="molecule type" value="Genomic_DNA"/>
</dbReference>
<evidence type="ECO:0000256" key="1">
    <source>
        <dbReference type="SAM" id="Phobius"/>
    </source>
</evidence>
<dbReference type="AlphaFoldDB" id="A0A8T2BM33"/>
<protein>
    <submittedName>
        <fullName evidence="2">Uncharacterized protein</fullName>
    </submittedName>
</protein>
<keyword evidence="3" id="KW-1185">Reference proteome</keyword>
<evidence type="ECO:0000313" key="2">
    <source>
        <dbReference type="EMBL" id="KAG7588467.1"/>
    </source>
</evidence>
<organism evidence="2 3">
    <name type="scientific">Arabidopsis suecica</name>
    <name type="common">Swedish thale-cress</name>
    <name type="synonym">Cardaminopsis suecica</name>
    <dbReference type="NCBI Taxonomy" id="45249"/>
    <lineage>
        <taxon>Eukaryota</taxon>
        <taxon>Viridiplantae</taxon>
        <taxon>Streptophyta</taxon>
        <taxon>Embryophyta</taxon>
        <taxon>Tracheophyta</taxon>
        <taxon>Spermatophyta</taxon>
        <taxon>Magnoliopsida</taxon>
        <taxon>eudicotyledons</taxon>
        <taxon>Gunneridae</taxon>
        <taxon>Pentapetalae</taxon>
        <taxon>rosids</taxon>
        <taxon>malvids</taxon>
        <taxon>Brassicales</taxon>
        <taxon>Brassicaceae</taxon>
        <taxon>Camelineae</taxon>
        <taxon>Arabidopsis</taxon>
    </lineage>
</organism>
<feature type="non-terminal residue" evidence="2">
    <location>
        <position position="1"/>
    </location>
</feature>
<reference evidence="2 3" key="1">
    <citation type="submission" date="2020-12" db="EMBL/GenBank/DDBJ databases">
        <title>Concerted genomic and epigenomic changes stabilize Arabidopsis allopolyploids.</title>
        <authorList>
            <person name="Chen Z."/>
        </authorList>
    </citation>
    <scope>NUCLEOTIDE SEQUENCE [LARGE SCALE GENOMIC DNA]</scope>
    <source>
        <strain evidence="2">As9502</strain>
        <tissue evidence="2">Leaf</tissue>
    </source>
</reference>
<sequence length="54" mass="5622">AKQKRLVLAGDVSSPFGVEIPAITIAFALSSLVSLSLSVYISWKILGGHVNPAV</sequence>
<keyword evidence="1" id="KW-0812">Transmembrane</keyword>
<keyword evidence="1" id="KW-0472">Membrane</keyword>
<keyword evidence="1" id="KW-1133">Transmembrane helix</keyword>
<evidence type="ECO:0000313" key="3">
    <source>
        <dbReference type="Proteomes" id="UP000694251"/>
    </source>
</evidence>
<feature type="non-terminal residue" evidence="2">
    <location>
        <position position="54"/>
    </location>
</feature>
<proteinExistence type="predicted"/>
<name>A0A8T2BM33_ARASU</name>